<dbReference type="Pfam" id="PF15927">
    <property type="entry name" value="Casc1_N"/>
    <property type="match status" value="1"/>
</dbReference>
<name>A0AA97L6N3_EUBMA</name>
<sequence length="723" mass="82661">MSAKSSGKSKPSKAERLRMQREEEERRLFEEQEARLRAEREEAERRERERIEREKTERLEAKDQERRGLEMAELSVLEENFLIASQWKADFRVSAKWNHYTSCDGSPDPTVPQEINTFMSLWLEDKNNDIQVVMEKGKKVLELIQKLQFCIMDTPYEELTPDDLAQHQNTIQKLQALLHQKYNAATEQLLKQASSYAESESGNMEVVIKATNITLCIWANLKKNPRFRTQIFRDESRNPTNGFDLPKPLTVCDIAVRILHTHYDHLSPLESFPIERPRLDFLGVSPAAGPSLPVTPEAKEGEGDQKMAEEAGLETHPGQPTQPAKTHKSALNVQERKNTIVDEIPIEVYEKKSMILHSVSRARLSALRIPDVGEELLLEDYIVDLHQFMPVGGVYHFDALKLPPQAKHVKGWTMVEVLDTGLETCNYIGLCEEGEDTSLYVVGLTVQLLDSVVYFEQPLIGRWDPAGKYWRTDAVGDIVFNVKEKEISFKMNGFSTITLLQDAHLNMPYQSWELRPQGPDQAVLSVLTTFAEVQIHIKKNECMLISVTTMEDPDLLSHLRGIWMPPLSLTIALKKAGMNIFPAEYSSQYVSLNRKTPIAEHTCYQQMALVASAFAFGWSKWNWKCGEDQIVFKACEHLTEEAVVEDWALYMFNGQRAQKLQITESSQAFSKTIAEESEFHSTLFHLMKDTASEAAMERVKNTHFLFIDSVYQLLLATRVLTYA</sequence>
<proteinExistence type="inferred from homology"/>
<organism evidence="5 6">
    <name type="scientific">Eublepharis macularius</name>
    <name type="common">Leopard gecko</name>
    <name type="synonym">Cyrtodactylus macularius</name>
    <dbReference type="NCBI Taxonomy" id="481883"/>
    <lineage>
        <taxon>Eukaryota</taxon>
        <taxon>Metazoa</taxon>
        <taxon>Chordata</taxon>
        <taxon>Craniata</taxon>
        <taxon>Vertebrata</taxon>
        <taxon>Euteleostomi</taxon>
        <taxon>Lepidosauria</taxon>
        <taxon>Squamata</taxon>
        <taxon>Bifurcata</taxon>
        <taxon>Gekkota</taxon>
        <taxon>Eublepharidae</taxon>
        <taxon>Eublepharinae</taxon>
        <taxon>Eublepharis</taxon>
    </lineage>
</organism>
<evidence type="ECO:0000256" key="3">
    <source>
        <dbReference type="SAM" id="MobiDB-lite"/>
    </source>
</evidence>
<evidence type="ECO:0000256" key="1">
    <source>
        <dbReference type="ARBA" id="ARBA00024332"/>
    </source>
</evidence>
<dbReference type="GO" id="GO:0005930">
    <property type="term" value="C:axoneme"/>
    <property type="evidence" value="ECO:0007669"/>
    <property type="project" value="TreeGrafter"/>
</dbReference>
<feature type="domain" description="IC97/Casc1 N-terminal" evidence="4">
    <location>
        <begin position="27"/>
        <end position="226"/>
    </location>
</feature>
<dbReference type="AlphaFoldDB" id="A0AA97L6N3"/>
<feature type="compositionally biased region" description="Basic and acidic residues" evidence="3">
    <location>
        <begin position="12"/>
        <end position="54"/>
    </location>
</feature>
<feature type="region of interest" description="Disordered" evidence="3">
    <location>
        <begin position="1"/>
        <end position="54"/>
    </location>
</feature>
<evidence type="ECO:0000259" key="4">
    <source>
        <dbReference type="Pfam" id="PF15927"/>
    </source>
</evidence>
<dbReference type="GO" id="GO:0048487">
    <property type="term" value="F:beta-tubulin binding"/>
    <property type="evidence" value="ECO:0007669"/>
    <property type="project" value="TreeGrafter"/>
</dbReference>
<evidence type="ECO:0000256" key="2">
    <source>
        <dbReference type="ARBA" id="ARBA00024414"/>
    </source>
</evidence>
<reference evidence="6" key="1">
    <citation type="submission" date="2025-08" db="UniProtKB">
        <authorList>
            <consortium name="RefSeq"/>
        </authorList>
    </citation>
    <scope>IDENTIFICATION</scope>
    <source>
        <tissue evidence="6">Blood</tissue>
    </source>
</reference>
<feature type="compositionally biased region" description="Polar residues" evidence="3">
    <location>
        <begin position="318"/>
        <end position="330"/>
    </location>
</feature>
<dbReference type="CTD" id="55259"/>
<dbReference type="InterPro" id="IPR023247">
    <property type="entry name" value="IC97/Dnai7-like"/>
</dbReference>
<dbReference type="GO" id="GO:0008017">
    <property type="term" value="F:microtubule binding"/>
    <property type="evidence" value="ECO:0007669"/>
    <property type="project" value="TreeGrafter"/>
</dbReference>
<feature type="region of interest" description="Disordered" evidence="3">
    <location>
        <begin position="290"/>
        <end position="330"/>
    </location>
</feature>
<feature type="compositionally biased region" description="Basic and acidic residues" evidence="3">
    <location>
        <begin position="297"/>
        <end position="309"/>
    </location>
</feature>
<dbReference type="Proteomes" id="UP001190640">
    <property type="component" value="Chromosome 9"/>
</dbReference>
<dbReference type="InterPro" id="IPR031826">
    <property type="entry name" value="IC97/Casc1_N"/>
</dbReference>
<gene>
    <name evidence="6" type="primary">DNAI7</name>
</gene>
<accession>A0AA97L6N3</accession>
<dbReference type="PRINTS" id="PR02043">
    <property type="entry name" value="CANCERSCCP1"/>
</dbReference>
<dbReference type="PANTHER" id="PTHR20929:SF11">
    <property type="entry name" value="DYNEIN AXONEMAL INTERMEDIATE CHAIN 7"/>
    <property type="match status" value="1"/>
</dbReference>
<evidence type="ECO:0000313" key="6">
    <source>
        <dbReference type="RefSeq" id="XP_054844865.1"/>
    </source>
</evidence>
<dbReference type="RefSeq" id="XP_054844865.1">
    <property type="nucleotide sequence ID" value="XM_054988890.1"/>
</dbReference>
<evidence type="ECO:0000313" key="5">
    <source>
        <dbReference type="Proteomes" id="UP001190640"/>
    </source>
</evidence>
<dbReference type="KEGG" id="emc:129335971"/>
<dbReference type="GeneID" id="129335971"/>
<keyword evidence="5" id="KW-1185">Reference proteome</keyword>
<dbReference type="PANTHER" id="PTHR20929">
    <property type="entry name" value="LUNG ADENOMA SUSCEPTIBILITY 1-RELATED"/>
    <property type="match status" value="1"/>
</dbReference>
<comment type="similarity">
    <text evidence="1">Belongs to the DNAI7 family.</text>
</comment>
<protein>
    <recommendedName>
        <fullName evidence="2">Dynein axonemal intermediate chain 7</fullName>
    </recommendedName>
</protein>